<evidence type="ECO:0000313" key="2">
    <source>
        <dbReference type="Proteomes" id="UP000824782"/>
    </source>
</evidence>
<organism evidence="1 2">
    <name type="scientific">Engystomops pustulosus</name>
    <name type="common">Tungara frog</name>
    <name type="synonym">Physalaemus pustulosus</name>
    <dbReference type="NCBI Taxonomy" id="76066"/>
    <lineage>
        <taxon>Eukaryota</taxon>
        <taxon>Metazoa</taxon>
        <taxon>Chordata</taxon>
        <taxon>Craniata</taxon>
        <taxon>Vertebrata</taxon>
        <taxon>Euteleostomi</taxon>
        <taxon>Amphibia</taxon>
        <taxon>Batrachia</taxon>
        <taxon>Anura</taxon>
        <taxon>Neobatrachia</taxon>
        <taxon>Hyloidea</taxon>
        <taxon>Leptodactylidae</taxon>
        <taxon>Leiuperinae</taxon>
        <taxon>Engystomops</taxon>
    </lineage>
</organism>
<gene>
    <name evidence="1" type="ORF">GDO81_022332</name>
</gene>
<dbReference type="EMBL" id="WNYA01002197">
    <property type="protein sequence ID" value="KAG8544524.1"/>
    <property type="molecule type" value="Genomic_DNA"/>
</dbReference>
<sequence>MSQPLIQLSLKQTSSCKGFRVLLESRSSQIRRLPVQRSLQGFWLQVWHLHHIHLSFCCCILQQPPSLLAACSSSLMSCDVEYWVPSVYLATCWSAPELTGKTESREAPPAGKSWSRTRFKGLFILLHCNT</sequence>
<proteinExistence type="predicted"/>
<keyword evidence="2" id="KW-1185">Reference proteome</keyword>
<dbReference type="AlphaFoldDB" id="A0AAV6Z4M3"/>
<protein>
    <submittedName>
        <fullName evidence="1">Uncharacterized protein</fullName>
    </submittedName>
</protein>
<accession>A0AAV6Z4M3</accession>
<name>A0AAV6Z4M3_ENGPU</name>
<dbReference type="Proteomes" id="UP000824782">
    <property type="component" value="Unassembled WGS sequence"/>
</dbReference>
<comment type="caution">
    <text evidence="1">The sequence shown here is derived from an EMBL/GenBank/DDBJ whole genome shotgun (WGS) entry which is preliminary data.</text>
</comment>
<evidence type="ECO:0000313" key="1">
    <source>
        <dbReference type="EMBL" id="KAG8544524.1"/>
    </source>
</evidence>
<reference evidence="1" key="1">
    <citation type="thesis" date="2020" institute="ProQuest LLC" country="789 East Eisenhower Parkway, Ann Arbor, MI, USA">
        <title>Comparative Genomics and Chromosome Evolution.</title>
        <authorList>
            <person name="Mudd A.B."/>
        </authorList>
    </citation>
    <scope>NUCLEOTIDE SEQUENCE</scope>
    <source>
        <strain evidence="1">237g6f4</strain>
        <tissue evidence="1">Blood</tissue>
    </source>
</reference>